<evidence type="ECO:0000256" key="4">
    <source>
        <dbReference type="ARBA" id="ARBA00022807"/>
    </source>
</evidence>
<keyword evidence="3" id="KW-0378">Hydrolase</keyword>
<dbReference type="InterPro" id="IPR000064">
    <property type="entry name" value="NLP_P60_dom"/>
</dbReference>
<organism evidence="6 7">
    <name type="scientific">Tegillarca granosa</name>
    <name type="common">Malaysian cockle</name>
    <name type="synonym">Anadara granosa</name>
    <dbReference type="NCBI Taxonomy" id="220873"/>
    <lineage>
        <taxon>Eukaryota</taxon>
        <taxon>Metazoa</taxon>
        <taxon>Spiralia</taxon>
        <taxon>Lophotrochozoa</taxon>
        <taxon>Mollusca</taxon>
        <taxon>Bivalvia</taxon>
        <taxon>Autobranchia</taxon>
        <taxon>Pteriomorphia</taxon>
        <taxon>Arcoida</taxon>
        <taxon>Arcoidea</taxon>
        <taxon>Arcidae</taxon>
        <taxon>Tegillarca</taxon>
    </lineage>
</organism>
<name>A0ABQ9F418_TEGGR</name>
<evidence type="ECO:0000313" key="7">
    <source>
        <dbReference type="Proteomes" id="UP001217089"/>
    </source>
</evidence>
<evidence type="ECO:0000256" key="3">
    <source>
        <dbReference type="ARBA" id="ARBA00022801"/>
    </source>
</evidence>
<protein>
    <recommendedName>
        <fullName evidence="5">NlpC/P60 domain-containing protein</fullName>
    </recommendedName>
</protein>
<keyword evidence="2" id="KW-0645">Protease</keyword>
<keyword evidence="7" id="KW-1185">Reference proteome</keyword>
<gene>
    <name evidence="6" type="ORF">KUTeg_009501</name>
</gene>
<dbReference type="EMBL" id="JARBDR010000440">
    <property type="protein sequence ID" value="KAJ8312128.1"/>
    <property type="molecule type" value="Genomic_DNA"/>
</dbReference>
<dbReference type="Gene3D" id="3.90.1720.10">
    <property type="entry name" value="endopeptidase domain like (from Nostoc punctiforme)"/>
    <property type="match status" value="1"/>
</dbReference>
<evidence type="ECO:0000256" key="1">
    <source>
        <dbReference type="ARBA" id="ARBA00007074"/>
    </source>
</evidence>
<evidence type="ECO:0000256" key="2">
    <source>
        <dbReference type="ARBA" id="ARBA00022670"/>
    </source>
</evidence>
<proteinExistence type="inferred from homology"/>
<evidence type="ECO:0000313" key="6">
    <source>
        <dbReference type="EMBL" id="KAJ8312128.1"/>
    </source>
</evidence>
<comment type="similarity">
    <text evidence="1">Belongs to the peptidase C40 family.</text>
</comment>
<comment type="caution">
    <text evidence="6">The sequence shown here is derived from an EMBL/GenBank/DDBJ whole genome shotgun (WGS) entry which is preliminary data.</text>
</comment>
<dbReference type="Pfam" id="PF05257">
    <property type="entry name" value="CHAP"/>
    <property type="match status" value="1"/>
</dbReference>
<dbReference type="InterPro" id="IPR007921">
    <property type="entry name" value="CHAP_dom"/>
</dbReference>
<accession>A0ABQ9F418</accession>
<evidence type="ECO:0000259" key="5">
    <source>
        <dbReference type="PROSITE" id="PS51935"/>
    </source>
</evidence>
<dbReference type="InterPro" id="IPR038765">
    <property type="entry name" value="Papain-like_cys_pep_sf"/>
</dbReference>
<dbReference type="Proteomes" id="UP001217089">
    <property type="component" value="Unassembled WGS sequence"/>
</dbReference>
<reference evidence="6 7" key="1">
    <citation type="submission" date="2022-12" db="EMBL/GenBank/DDBJ databases">
        <title>Chromosome-level genome of Tegillarca granosa.</title>
        <authorList>
            <person name="Kim J."/>
        </authorList>
    </citation>
    <scope>NUCLEOTIDE SEQUENCE [LARGE SCALE GENOMIC DNA]</scope>
    <source>
        <strain evidence="6">Teg-2019</strain>
        <tissue evidence="6">Adductor muscle</tissue>
    </source>
</reference>
<dbReference type="SUPFAM" id="SSF54001">
    <property type="entry name" value="Cysteine proteinases"/>
    <property type="match status" value="1"/>
</dbReference>
<sequence>MYIKLFHSKPWLTEVRTTMRLSLLSVITWCLLGVAHASILEWDSNLVDITRESTLEFDLENRVSSYKIYKTAKKYKGSKSWRKSGCLHGIRYCGKYKCNLYVYDVLKESGAVAPRRHWYIYSPISANEWGNRRSKYVLKTGCYTNVRSCRKGDVVAFPVRSGSGHVGIVTSKSGYYISAGTYSVQIKPFPRGRKRVYWRYKSWSRKC</sequence>
<dbReference type="PROSITE" id="PS51935">
    <property type="entry name" value="NLPC_P60"/>
    <property type="match status" value="1"/>
</dbReference>
<keyword evidence="4" id="KW-0788">Thiol protease</keyword>
<feature type="domain" description="NlpC/P60" evidence="5">
    <location>
        <begin position="62"/>
        <end position="207"/>
    </location>
</feature>